<proteinExistence type="predicted"/>
<gene>
    <name evidence="2" type="ORF">ELS82_06695</name>
</gene>
<reference evidence="2 3" key="1">
    <citation type="submission" date="2019-01" db="EMBL/GenBank/DDBJ databases">
        <title>Vibrio BEI176 sp. nov, a marine bacterium isolated from China: eastern marignal seas.</title>
        <authorList>
            <person name="Li B."/>
        </authorList>
    </citation>
    <scope>NUCLEOTIDE SEQUENCE [LARGE SCALE GENOMIC DNA]</scope>
    <source>
        <strain evidence="2 3">BEI176</strain>
    </source>
</reference>
<evidence type="ECO:0000313" key="2">
    <source>
        <dbReference type="EMBL" id="TFH92349.1"/>
    </source>
</evidence>
<dbReference type="Proteomes" id="UP000297753">
    <property type="component" value="Unassembled WGS sequence"/>
</dbReference>
<comment type="caution">
    <text evidence="2">The sequence shown here is derived from an EMBL/GenBank/DDBJ whole genome shotgun (WGS) entry which is preliminary data.</text>
</comment>
<protein>
    <submittedName>
        <fullName evidence="2">Phosphate/phosphite/phosphonate ABC transporter substrate-binding protein</fullName>
    </submittedName>
</protein>
<dbReference type="PANTHER" id="PTHR35841">
    <property type="entry name" value="PHOSPHONATES-BINDING PERIPLASMIC PROTEIN"/>
    <property type="match status" value="1"/>
</dbReference>
<organism evidence="2 3">
    <name type="scientific">Vibrio ouci</name>
    <dbReference type="NCBI Taxonomy" id="2499078"/>
    <lineage>
        <taxon>Bacteria</taxon>
        <taxon>Pseudomonadati</taxon>
        <taxon>Pseudomonadota</taxon>
        <taxon>Gammaproteobacteria</taxon>
        <taxon>Vibrionales</taxon>
        <taxon>Vibrionaceae</taxon>
        <taxon>Vibrio</taxon>
    </lineage>
</organism>
<dbReference type="OrthoDB" id="5343002at2"/>
<dbReference type="AlphaFoldDB" id="A0A4Y8WHR0"/>
<evidence type="ECO:0000256" key="1">
    <source>
        <dbReference type="SAM" id="SignalP"/>
    </source>
</evidence>
<dbReference type="PANTHER" id="PTHR35841:SF1">
    <property type="entry name" value="PHOSPHONATES-BINDING PERIPLASMIC PROTEIN"/>
    <property type="match status" value="1"/>
</dbReference>
<dbReference type="Gene3D" id="3.40.190.10">
    <property type="entry name" value="Periplasmic binding protein-like II"/>
    <property type="match status" value="2"/>
</dbReference>
<sequence length="266" mass="29478">MKKLTLLLITFASCTSFAAETLTFGVVPQQSASRLAEQWGPVMDYLSEQTGQKIEFSTAADIPTFEKRLANGEYDIAYMNPYHYTVFSANPGYKAMAKAKDKRIKGIIVVRKDQNIESLQQLDSQKLAFPSPAAFAATILTQSDLNQAGVDFEPDYVSSHDSVYLSVARGFYPAGGGVMRTFKSIPDELRDQLTPLWITKPYTPHAIAYHPRLSASQANAIRQALQNLENNASGKTQLKKLNIKGFVDANDSDWDDVRALDITLLD</sequence>
<keyword evidence="1" id="KW-0732">Signal</keyword>
<keyword evidence="3" id="KW-1185">Reference proteome</keyword>
<evidence type="ECO:0000313" key="3">
    <source>
        <dbReference type="Proteomes" id="UP000297753"/>
    </source>
</evidence>
<accession>A0A4Y8WHR0</accession>
<dbReference type="SUPFAM" id="SSF53850">
    <property type="entry name" value="Periplasmic binding protein-like II"/>
    <property type="match status" value="1"/>
</dbReference>
<name>A0A4Y8WHR0_9VIBR</name>
<dbReference type="RefSeq" id="WP_134834798.1">
    <property type="nucleotide sequence ID" value="NZ_SATR01000007.1"/>
</dbReference>
<dbReference type="Pfam" id="PF12974">
    <property type="entry name" value="Phosphonate-bd"/>
    <property type="match status" value="1"/>
</dbReference>
<dbReference type="EMBL" id="SATR01000007">
    <property type="protein sequence ID" value="TFH92349.1"/>
    <property type="molecule type" value="Genomic_DNA"/>
</dbReference>
<feature type="chain" id="PRO_5021373652" evidence="1">
    <location>
        <begin position="19"/>
        <end position="266"/>
    </location>
</feature>
<feature type="signal peptide" evidence="1">
    <location>
        <begin position="1"/>
        <end position="18"/>
    </location>
</feature>
<dbReference type="CDD" id="cd01071">
    <property type="entry name" value="PBP2_PhnD_like"/>
    <property type="match status" value="1"/>
</dbReference>